<dbReference type="InterPro" id="IPR058240">
    <property type="entry name" value="rSAM_sf"/>
</dbReference>
<dbReference type="HAMAP" id="MF_01849">
    <property type="entry name" value="RNA_methyltr_RlmN"/>
    <property type="match status" value="1"/>
</dbReference>
<keyword evidence="7 14" id="KW-0808">Transferase</keyword>
<evidence type="ECO:0000259" key="15">
    <source>
        <dbReference type="PROSITE" id="PS51918"/>
    </source>
</evidence>
<dbReference type="InterPro" id="IPR007197">
    <property type="entry name" value="rSAM"/>
</dbReference>
<dbReference type="SFLD" id="SFLDG01062">
    <property type="entry name" value="methyltransferase_(Class_A)"/>
    <property type="match status" value="1"/>
</dbReference>
<dbReference type="PROSITE" id="PS51918">
    <property type="entry name" value="RADICAL_SAM"/>
    <property type="match status" value="1"/>
</dbReference>
<feature type="binding site" evidence="14">
    <location>
        <begin position="211"/>
        <end position="213"/>
    </location>
    <ligand>
        <name>S-adenosyl-L-methionine</name>
        <dbReference type="ChEBI" id="CHEBI:59789"/>
    </ligand>
</feature>
<evidence type="ECO:0000256" key="10">
    <source>
        <dbReference type="ARBA" id="ARBA00022723"/>
    </source>
</evidence>
<comment type="similarity">
    <text evidence="2 14">Belongs to the radical SAM superfamily. RlmN family.</text>
</comment>
<sequence>MQKRPLLGLTLAELQNVVKNLGMPGFSAKQIASWLYDKKVISIDDMSNLSLKHRGLLKEIYEVGAEAPMDAMRSVDGTVKYLYRTGEGHFVEAVYIPEEDRATLCVSSQVGCKMNCKFCMTGKQGFAANLTSHQIINQISSLPEREKLTNVVMMGMGEPLDNLDEVLKALEVMTASYGYGWSPKRITLSSVGLRKGLKRFIEESDCHLAISLHSPVPLQRRDLMPAEKAFSITEIVELLRNYDFSKQRRLSFEYIVFKGVNDSLTYAKELLKLLRGVDCRINLIRFHAIPDVDLEGADMETMTAFRDYLTSHGLFTTIRSSRGEDIFAACGMLSTAKQEENKGKLI</sequence>
<dbReference type="GO" id="GO:0002935">
    <property type="term" value="F:tRNA (adenine(37)-C2)-methyltransferase activity"/>
    <property type="evidence" value="ECO:0007669"/>
    <property type="project" value="UniProtKB-UniRule"/>
</dbReference>
<comment type="function">
    <text evidence="14">Specifically methylates position 2 of adenine 2503 in 23S rRNA and position 2 of adenine 37 in tRNAs.</text>
</comment>
<dbReference type="GO" id="GO:0000049">
    <property type="term" value="F:tRNA binding"/>
    <property type="evidence" value="ECO:0007669"/>
    <property type="project" value="UniProtKB-UniRule"/>
</dbReference>
<keyword evidence="6 14" id="KW-0489">Methyltransferase</keyword>
<dbReference type="InterPro" id="IPR040072">
    <property type="entry name" value="Methyltransferase_A"/>
</dbReference>
<keyword evidence="3 14" id="KW-0004">4Fe-4S</keyword>
<evidence type="ECO:0000313" key="17">
    <source>
        <dbReference type="Proteomes" id="UP000295600"/>
    </source>
</evidence>
<gene>
    <name evidence="14" type="primary">rlmN</name>
    <name evidence="16" type="ORF">EV202_12035</name>
</gene>
<feature type="binding site" evidence="14">
    <location>
        <position position="116"/>
    </location>
    <ligand>
        <name>[4Fe-4S] cluster</name>
        <dbReference type="ChEBI" id="CHEBI:49883"/>
        <note>4Fe-4S-S-AdoMet</note>
    </ligand>
</feature>
<evidence type="ECO:0000256" key="12">
    <source>
        <dbReference type="ARBA" id="ARBA00023014"/>
    </source>
</evidence>
<accession>A0A4R2LHG8</accession>
<feature type="binding site" evidence="14">
    <location>
        <position position="119"/>
    </location>
    <ligand>
        <name>[4Fe-4S] cluster</name>
        <dbReference type="ChEBI" id="CHEBI:49883"/>
        <note>4Fe-4S-S-AdoMet</note>
    </ligand>
</feature>
<keyword evidence="13 14" id="KW-1015">Disulfide bond</keyword>
<evidence type="ECO:0000256" key="7">
    <source>
        <dbReference type="ARBA" id="ARBA00022679"/>
    </source>
</evidence>
<dbReference type="Gene3D" id="1.10.150.530">
    <property type="match status" value="1"/>
</dbReference>
<dbReference type="InterPro" id="IPR004383">
    <property type="entry name" value="rRNA_lsu_MTrfase_RlmN/Cfr"/>
</dbReference>
<evidence type="ECO:0000256" key="2">
    <source>
        <dbReference type="ARBA" id="ARBA00007544"/>
    </source>
</evidence>
<keyword evidence="8 14" id="KW-0949">S-adenosyl-L-methionine</keyword>
<organism evidence="16 17">
    <name type="scientific">Prevotella heparinolytica</name>
    <dbReference type="NCBI Taxonomy" id="28113"/>
    <lineage>
        <taxon>Bacteria</taxon>
        <taxon>Pseudomonadati</taxon>
        <taxon>Bacteroidota</taxon>
        <taxon>Bacteroidia</taxon>
        <taxon>Bacteroidales</taxon>
        <taxon>Bacteroidaceae</taxon>
        <taxon>Bacteroides</taxon>
    </lineage>
</organism>
<keyword evidence="9 14" id="KW-0819">tRNA processing</keyword>
<feature type="binding site" evidence="14">
    <location>
        <position position="112"/>
    </location>
    <ligand>
        <name>[4Fe-4S] cluster</name>
        <dbReference type="ChEBI" id="CHEBI:49883"/>
        <note>4Fe-4S-S-AdoMet</note>
    </ligand>
</feature>
<dbReference type="InterPro" id="IPR027492">
    <property type="entry name" value="RNA_MTrfase_RlmN"/>
</dbReference>
<dbReference type="SFLD" id="SFLDF00275">
    <property type="entry name" value="adenosine_C2_methyltransferase"/>
    <property type="match status" value="1"/>
</dbReference>
<evidence type="ECO:0000256" key="4">
    <source>
        <dbReference type="ARBA" id="ARBA00022490"/>
    </source>
</evidence>
<comment type="subcellular location">
    <subcellularLocation>
        <location evidence="1 14">Cytoplasm</location>
    </subcellularLocation>
</comment>
<keyword evidence="10 14" id="KW-0479">Metal-binding</keyword>
<comment type="caution">
    <text evidence="14">Lacks conserved residue(s) required for the propagation of feature annotation.</text>
</comment>
<dbReference type="CDD" id="cd01335">
    <property type="entry name" value="Radical_SAM"/>
    <property type="match status" value="1"/>
</dbReference>
<evidence type="ECO:0000256" key="6">
    <source>
        <dbReference type="ARBA" id="ARBA00022603"/>
    </source>
</evidence>
<comment type="miscellaneous">
    <text evidence="14">Reaction proceeds by a ping-pong mechanism involving intermediate methylation of a conserved cysteine residue.</text>
</comment>
<dbReference type="GO" id="GO:0051539">
    <property type="term" value="F:4 iron, 4 sulfur cluster binding"/>
    <property type="evidence" value="ECO:0007669"/>
    <property type="project" value="UniProtKB-UniRule"/>
</dbReference>
<dbReference type="GO" id="GO:0005737">
    <property type="term" value="C:cytoplasm"/>
    <property type="evidence" value="ECO:0007669"/>
    <property type="project" value="UniProtKB-SubCell"/>
</dbReference>
<keyword evidence="11 14" id="KW-0408">Iron</keyword>
<feature type="active site" description="Proton acceptor" evidence="14">
    <location>
        <position position="92"/>
    </location>
</feature>
<evidence type="ECO:0000256" key="11">
    <source>
        <dbReference type="ARBA" id="ARBA00023004"/>
    </source>
</evidence>
<name>A0A4R2LHG8_9BACE</name>
<feature type="domain" description="Radical SAM core" evidence="15">
    <location>
        <begin position="98"/>
        <end position="325"/>
    </location>
</feature>
<dbReference type="Pfam" id="PF04055">
    <property type="entry name" value="Radical_SAM"/>
    <property type="match status" value="1"/>
</dbReference>
<dbReference type="SUPFAM" id="SSF102114">
    <property type="entry name" value="Radical SAM enzymes"/>
    <property type="match status" value="1"/>
</dbReference>
<dbReference type="GO" id="GO:0019843">
    <property type="term" value="F:rRNA binding"/>
    <property type="evidence" value="ECO:0007669"/>
    <property type="project" value="UniProtKB-UniRule"/>
</dbReference>
<feature type="binding site" evidence="14">
    <location>
        <begin position="157"/>
        <end position="158"/>
    </location>
    <ligand>
        <name>S-adenosyl-L-methionine</name>
        <dbReference type="ChEBI" id="CHEBI:59789"/>
    </ligand>
</feature>
<protein>
    <recommendedName>
        <fullName evidence="14">Probable dual-specificity RNA methyltransferase RlmN</fullName>
        <ecNumber evidence="14">2.1.1.192</ecNumber>
    </recommendedName>
    <alternativeName>
        <fullName evidence="14">23S rRNA (adenine(2503)-C(2))-methyltransferase</fullName>
    </alternativeName>
    <alternativeName>
        <fullName evidence="14">23S rRNA m2A2503 methyltransferase</fullName>
    </alternativeName>
    <alternativeName>
        <fullName evidence="14">Ribosomal RNA large subunit methyltransferase N</fullName>
    </alternativeName>
    <alternativeName>
        <fullName evidence="14">tRNA (adenine(37)-C(2))-methyltransferase</fullName>
    </alternativeName>
    <alternativeName>
        <fullName evidence="14">tRNA m2A37 methyltransferase</fullName>
    </alternativeName>
</protein>
<dbReference type="PANTHER" id="PTHR30544:SF5">
    <property type="entry name" value="RADICAL SAM CORE DOMAIN-CONTAINING PROTEIN"/>
    <property type="match status" value="1"/>
</dbReference>
<dbReference type="PIRSF" id="PIRSF006004">
    <property type="entry name" value="CHP00048"/>
    <property type="match status" value="1"/>
</dbReference>
<dbReference type="GO" id="GO:0046872">
    <property type="term" value="F:metal ion binding"/>
    <property type="evidence" value="ECO:0007669"/>
    <property type="project" value="UniProtKB-KW"/>
</dbReference>
<reference evidence="16 17" key="1">
    <citation type="submission" date="2019-03" db="EMBL/GenBank/DDBJ databases">
        <title>Genomic Encyclopedia of Type Strains, Phase IV (KMG-IV): sequencing the most valuable type-strain genomes for metagenomic binning, comparative biology and taxonomic classification.</title>
        <authorList>
            <person name="Goeker M."/>
        </authorList>
    </citation>
    <scope>NUCLEOTIDE SEQUENCE [LARGE SCALE GENOMIC DNA]</scope>
    <source>
        <strain evidence="16 17">DSM 23917</strain>
    </source>
</reference>
<evidence type="ECO:0000256" key="9">
    <source>
        <dbReference type="ARBA" id="ARBA00022694"/>
    </source>
</evidence>
<evidence type="ECO:0000256" key="13">
    <source>
        <dbReference type="ARBA" id="ARBA00023157"/>
    </source>
</evidence>
<dbReference type="SFLD" id="SFLDS00029">
    <property type="entry name" value="Radical_SAM"/>
    <property type="match status" value="1"/>
</dbReference>
<dbReference type="GO" id="GO:0070040">
    <property type="term" value="F:rRNA (adenine(2503)-C2-)-methyltransferase activity"/>
    <property type="evidence" value="ECO:0007669"/>
    <property type="project" value="UniProtKB-UniRule"/>
</dbReference>
<dbReference type="Gene3D" id="3.20.20.70">
    <property type="entry name" value="Aldolase class I"/>
    <property type="match status" value="1"/>
</dbReference>
<evidence type="ECO:0000313" key="16">
    <source>
        <dbReference type="EMBL" id="TCO89500.1"/>
    </source>
</evidence>
<comment type="cofactor">
    <cofactor evidence="14">
        <name>[4Fe-4S] cluster</name>
        <dbReference type="ChEBI" id="CHEBI:49883"/>
    </cofactor>
    <text evidence="14">Binds 1 [4Fe-4S] cluster. The cluster is coordinated with 3 cysteines and an exchangeable S-adenosyl-L-methionine.</text>
</comment>
<dbReference type="EC" id="2.1.1.192" evidence="14"/>
<proteinExistence type="inferred from homology"/>
<keyword evidence="4 14" id="KW-0963">Cytoplasm</keyword>
<feature type="active site" description="S-methylcysteine intermediate" evidence="14">
    <location>
        <position position="330"/>
    </location>
</feature>
<evidence type="ECO:0000256" key="1">
    <source>
        <dbReference type="ARBA" id="ARBA00004496"/>
    </source>
</evidence>
<comment type="caution">
    <text evidence="16">The sequence shown here is derived from an EMBL/GenBank/DDBJ whole genome shotgun (WGS) entry which is preliminary data.</text>
</comment>
<dbReference type="PANTHER" id="PTHR30544">
    <property type="entry name" value="23S RRNA METHYLTRANSFERASE"/>
    <property type="match status" value="1"/>
</dbReference>
<dbReference type="AlphaFoldDB" id="A0A4R2LHG8"/>
<keyword evidence="12 14" id="KW-0411">Iron-sulfur</keyword>
<feature type="binding site" evidence="14">
    <location>
        <position position="287"/>
    </location>
    <ligand>
        <name>S-adenosyl-L-methionine</name>
        <dbReference type="ChEBI" id="CHEBI:59789"/>
    </ligand>
</feature>
<dbReference type="Proteomes" id="UP000295600">
    <property type="component" value="Unassembled WGS sequence"/>
</dbReference>
<dbReference type="NCBIfam" id="TIGR00048">
    <property type="entry name" value="rRNA_mod_RlmN"/>
    <property type="match status" value="1"/>
</dbReference>
<dbReference type="EMBL" id="SLXB01000020">
    <property type="protein sequence ID" value="TCO89500.1"/>
    <property type="molecule type" value="Genomic_DNA"/>
</dbReference>
<evidence type="ECO:0000256" key="14">
    <source>
        <dbReference type="HAMAP-Rule" id="MF_01849"/>
    </source>
</evidence>
<feature type="binding site" evidence="14">
    <location>
        <position position="189"/>
    </location>
    <ligand>
        <name>S-adenosyl-L-methionine</name>
        <dbReference type="ChEBI" id="CHEBI:59789"/>
    </ligand>
</feature>
<dbReference type="RefSeq" id="WP_131927025.1">
    <property type="nucleotide sequence ID" value="NZ_SLXB01000020.1"/>
</dbReference>
<comment type="catalytic activity">
    <reaction evidence="14">
        <text>adenosine(37) in tRNA + 2 reduced [2Fe-2S]-[ferredoxin] + 2 S-adenosyl-L-methionine = 2-methyladenosine(37) in tRNA + 5'-deoxyadenosine + L-methionine + 2 oxidized [2Fe-2S]-[ferredoxin] + S-adenosyl-L-homocysteine</text>
        <dbReference type="Rhea" id="RHEA:43332"/>
        <dbReference type="Rhea" id="RHEA-COMP:10000"/>
        <dbReference type="Rhea" id="RHEA-COMP:10001"/>
        <dbReference type="Rhea" id="RHEA-COMP:10162"/>
        <dbReference type="Rhea" id="RHEA-COMP:10485"/>
        <dbReference type="ChEBI" id="CHEBI:17319"/>
        <dbReference type="ChEBI" id="CHEBI:33737"/>
        <dbReference type="ChEBI" id="CHEBI:33738"/>
        <dbReference type="ChEBI" id="CHEBI:57844"/>
        <dbReference type="ChEBI" id="CHEBI:57856"/>
        <dbReference type="ChEBI" id="CHEBI:59789"/>
        <dbReference type="ChEBI" id="CHEBI:74411"/>
        <dbReference type="ChEBI" id="CHEBI:74497"/>
        <dbReference type="EC" id="2.1.1.192"/>
    </reaction>
</comment>
<dbReference type="InterPro" id="IPR013785">
    <property type="entry name" value="Aldolase_TIM"/>
</dbReference>
<evidence type="ECO:0000256" key="8">
    <source>
        <dbReference type="ARBA" id="ARBA00022691"/>
    </source>
</evidence>
<comment type="catalytic activity">
    <reaction evidence="14">
        <text>adenosine(2503) in 23S rRNA + 2 reduced [2Fe-2S]-[ferredoxin] + 2 S-adenosyl-L-methionine = 2-methyladenosine(2503) in 23S rRNA + 5'-deoxyadenosine + L-methionine + 2 oxidized [2Fe-2S]-[ferredoxin] + S-adenosyl-L-homocysteine</text>
        <dbReference type="Rhea" id="RHEA:42916"/>
        <dbReference type="Rhea" id="RHEA-COMP:10000"/>
        <dbReference type="Rhea" id="RHEA-COMP:10001"/>
        <dbReference type="Rhea" id="RHEA-COMP:10152"/>
        <dbReference type="Rhea" id="RHEA-COMP:10282"/>
        <dbReference type="ChEBI" id="CHEBI:17319"/>
        <dbReference type="ChEBI" id="CHEBI:33737"/>
        <dbReference type="ChEBI" id="CHEBI:33738"/>
        <dbReference type="ChEBI" id="CHEBI:57844"/>
        <dbReference type="ChEBI" id="CHEBI:57856"/>
        <dbReference type="ChEBI" id="CHEBI:59789"/>
        <dbReference type="ChEBI" id="CHEBI:74411"/>
        <dbReference type="ChEBI" id="CHEBI:74497"/>
        <dbReference type="EC" id="2.1.1.192"/>
    </reaction>
</comment>
<evidence type="ECO:0000256" key="5">
    <source>
        <dbReference type="ARBA" id="ARBA00022552"/>
    </source>
</evidence>
<dbReference type="GO" id="GO:0030488">
    <property type="term" value="P:tRNA methylation"/>
    <property type="evidence" value="ECO:0007669"/>
    <property type="project" value="UniProtKB-UniRule"/>
</dbReference>
<dbReference type="GO" id="GO:0070475">
    <property type="term" value="P:rRNA base methylation"/>
    <property type="evidence" value="ECO:0007669"/>
    <property type="project" value="UniProtKB-UniRule"/>
</dbReference>
<dbReference type="FunFam" id="3.20.20.70:FF:000014">
    <property type="entry name" value="Probable dual-specificity RNA methyltransferase RlmN"/>
    <property type="match status" value="1"/>
</dbReference>
<keyword evidence="5 14" id="KW-0698">rRNA processing</keyword>
<dbReference type="Pfam" id="PF21016">
    <property type="entry name" value="RlmN_N"/>
    <property type="match status" value="1"/>
</dbReference>
<dbReference type="InterPro" id="IPR048641">
    <property type="entry name" value="RlmN_N"/>
</dbReference>
<evidence type="ECO:0000256" key="3">
    <source>
        <dbReference type="ARBA" id="ARBA00022485"/>
    </source>
</evidence>